<dbReference type="CDD" id="cd18989">
    <property type="entry name" value="LGIC_ECD_cation"/>
    <property type="match status" value="1"/>
</dbReference>
<dbReference type="InterPro" id="IPR006202">
    <property type="entry name" value="Neur_chan_lig-bd"/>
</dbReference>
<evidence type="ECO:0000256" key="4">
    <source>
        <dbReference type="ARBA" id="ARBA00023136"/>
    </source>
</evidence>
<evidence type="ECO:0000256" key="5">
    <source>
        <dbReference type="SAM" id="MobiDB-lite"/>
    </source>
</evidence>
<dbReference type="EMBL" id="CAXLJM020000066">
    <property type="protein sequence ID" value="CAL8121932.1"/>
    <property type="molecule type" value="Genomic_DNA"/>
</dbReference>
<evidence type="ECO:0000313" key="9">
    <source>
        <dbReference type="EMBL" id="CAL8121932.1"/>
    </source>
</evidence>
<organism evidence="9 10">
    <name type="scientific">Orchesella dallaii</name>
    <dbReference type="NCBI Taxonomy" id="48710"/>
    <lineage>
        <taxon>Eukaryota</taxon>
        <taxon>Metazoa</taxon>
        <taxon>Ecdysozoa</taxon>
        <taxon>Arthropoda</taxon>
        <taxon>Hexapoda</taxon>
        <taxon>Collembola</taxon>
        <taxon>Entomobryomorpha</taxon>
        <taxon>Entomobryoidea</taxon>
        <taxon>Orchesellidae</taxon>
        <taxon>Orchesellinae</taxon>
        <taxon>Orchesella</taxon>
    </lineage>
</organism>
<evidence type="ECO:0000256" key="6">
    <source>
        <dbReference type="SAM" id="Phobius"/>
    </source>
</evidence>
<feature type="transmembrane region" description="Helical" evidence="6">
    <location>
        <begin position="306"/>
        <end position="324"/>
    </location>
</feature>
<dbReference type="InterPro" id="IPR038050">
    <property type="entry name" value="Neuro_actylchol_rec"/>
</dbReference>
<dbReference type="Pfam" id="PF02931">
    <property type="entry name" value="Neur_chan_LBD"/>
    <property type="match status" value="1"/>
</dbReference>
<feature type="domain" description="Neurotransmitter-gated ion-channel ligand-binding" evidence="8">
    <location>
        <begin position="31"/>
        <end position="235"/>
    </location>
</feature>
<dbReference type="InterPro" id="IPR036734">
    <property type="entry name" value="Neur_chan_lig-bd_sf"/>
</dbReference>
<evidence type="ECO:0000256" key="2">
    <source>
        <dbReference type="ARBA" id="ARBA00022692"/>
    </source>
</evidence>
<dbReference type="InterPro" id="IPR006201">
    <property type="entry name" value="Neur_channel"/>
</dbReference>
<evidence type="ECO:0000256" key="3">
    <source>
        <dbReference type="ARBA" id="ARBA00022989"/>
    </source>
</evidence>
<feature type="region of interest" description="Disordered" evidence="5">
    <location>
        <begin position="353"/>
        <end position="385"/>
    </location>
</feature>
<gene>
    <name evidence="9" type="ORF">ODALV1_LOCUS19600</name>
</gene>
<dbReference type="PANTHER" id="PTHR18945">
    <property type="entry name" value="NEUROTRANSMITTER GATED ION CHANNEL"/>
    <property type="match status" value="1"/>
</dbReference>
<comment type="caution">
    <text evidence="9">The sequence shown here is derived from an EMBL/GenBank/DDBJ whole genome shotgun (WGS) entry which is preliminary data.</text>
</comment>
<dbReference type="Proteomes" id="UP001642540">
    <property type="component" value="Unassembled WGS sequence"/>
</dbReference>
<proteinExistence type="predicted"/>
<dbReference type="InterPro" id="IPR036719">
    <property type="entry name" value="Neuro-gated_channel_TM_sf"/>
</dbReference>
<dbReference type="SUPFAM" id="SSF90112">
    <property type="entry name" value="Neurotransmitter-gated ion-channel transmembrane pore"/>
    <property type="match status" value="1"/>
</dbReference>
<dbReference type="Gene3D" id="2.70.170.10">
    <property type="entry name" value="Neurotransmitter-gated ion-channel ligand-binding domain"/>
    <property type="match status" value="1"/>
</dbReference>
<sequence>MDIFVKVFLVSTSLLWLKAPFTHAASETDTSRLRKDLLTGYDKNSRPVQNHRDTTRVKVNFILKGLDLDERKSIFNMHAWTVLVWEDGHMKWDPKSYGNITRVHFSAHELWQPDLTVYNNADKSEIDHFGNTRLIVYNSSHVVWVPPTKFQVPCQTDLRKWPYDQQTCSINVGSWAHDGTTLDILIPSNISTMDVTDFRPNREWDLISNTFEKRTKYFAEVPYPDIVLKLNLARKSSSHTACVVIPGLAIAAAILIAFWLPPGSSERLSILLVTILINVLYLYYVYSAIPNNGDSVPLVLLFYRDSLFMLAFALVWTVCLRYLAATKRDSPVPLPSFITGFLASFPAKILCLDPRPTTGRRENTGSEGNEQGDGAANGNPNPFGSGVEKNNPFQDDWAWLAHLLDRVAFMVYLIIYMIFYLALL</sequence>
<dbReference type="Gene3D" id="1.20.58.390">
    <property type="entry name" value="Neurotransmitter-gated ion-channel transmembrane domain"/>
    <property type="match status" value="1"/>
</dbReference>
<dbReference type="SUPFAM" id="SSF63712">
    <property type="entry name" value="Nicotinic receptor ligand binding domain-like"/>
    <property type="match status" value="1"/>
</dbReference>
<feature type="transmembrane region" description="Helical" evidence="6">
    <location>
        <begin position="403"/>
        <end position="423"/>
    </location>
</feature>
<feature type="transmembrane region" description="Helical" evidence="6">
    <location>
        <begin position="243"/>
        <end position="261"/>
    </location>
</feature>
<evidence type="ECO:0000256" key="7">
    <source>
        <dbReference type="SAM" id="SignalP"/>
    </source>
</evidence>
<keyword evidence="4 6" id="KW-0472">Membrane</keyword>
<keyword evidence="2 6" id="KW-0812">Transmembrane</keyword>
<keyword evidence="7" id="KW-0732">Signal</keyword>
<feature type="chain" id="PRO_5045313818" description="Neurotransmitter-gated ion-channel ligand-binding domain-containing protein" evidence="7">
    <location>
        <begin position="25"/>
        <end position="424"/>
    </location>
</feature>
<name>A0ABP1R7P2_9HEXA</name>
<feature type="transmembrane region" description="Helical" evidence="6">
    <location>
        <begin position="268"/>
        <end position="286"/>
    </location>
</feature>
<protein>
    <recommendedName>
        <fullName evidence="8">Neurotransmitter-gated ion-channel ligand-binding domain-containing protein</fullName>
    </recommendedName>
</protein>
<keyword evidence="3 6" id="KW-1133">Transmembrane helix</keyword>
<comment type="subcellular location">
    <subcellularLocation>
        <location evidence="1">Membrane</location>
        <topology evidence="1">Multi-pass membrane protein</topology>
    </subcellularLocation>
</comment>
<evidence type="ECO:0000256" key="1">
    <source>
        <dbReference type="ARBA" id="ARBA00004141"/>
    </source>
</evidence>
<dbReference type="PRINTS" id="PR00252">
    <property type="entry name" value="NRIONCHANNEL"/>
</dbReference>
<accession>A0ABP1R7P2</accession>
<reference evidence="9 10" key="1">
    <citation type="submission" date="2024-08" db="EMBL/GenBank/DDBJ databases">
        <authorList>
            <person name="Cucini C."/>
            <person name="Frati F."/>
        </authorList>
    </citation>
    <scope>NUCLEOTIDE SEQUENCE [LARGE SCALE GENOMIC DNA]</scope>
</reference>
<keyword evidence="10" id="KW-1185">Reference proteome</keyword>
<evidence type="ECO:0000259" key="8">
    <source>
        <dbReference type="Pfam" id="PF02931"/>
    </source>
</evidence>
<evidence type="ECO:0000313" key="10">
    <source>
        <dbReference type="Proteomes" id="UP001642540"/>
    </source>
</evidence>
<feature type="signal peptide" evidence="7">
    <location>
        <begin position="1"/>
        <end position="24"/>
    </location>
</feature>